<name>A0A2P2QT86_RHIMU</name>
<sequence length="40" mass="4687">MASVNGWTLTSTTRNLSYWKTSLFRSVLFVCFFLIFCCQN</sequence>
<organism evidence="2">
    <name type="scientific">Rhizophora mucronata</name>
    <name type="common">Asiatic mangrove</name>
    <dbReference type="NCBI Taxonomy" id="61149"/>
    <lineage>
        <taxon>Eukaryota</taxon>
        <taxon>Viridiplantae</taxon>
        <taxon>Streptophyta</taxon>
        <taxon>Embryophyta</taxon>
        <taxon>Tracheophyta</taxon>
        <taxon>Spermatophyta</taxon>
        <taxon>Magnoliopsida</taxon>
        <taxon>eudicotyledons</taxon>
        <taxon>Gunneridae</taxon>
        <taxon>Pentapetalae</taxon>
        <taxon>rosids</taxon>
        <taxon>fabids</taxon>
        <taxon>Malpighiales</taxon>
        <taxon>Rhizophoraceae</taxon>
        <taxon>Rhizophora</taxon>
    </lineage>
</organism>
<proteinExistence type="predicted"/>
<feature type="transmembrane region" description="Helical" evidence="1">
    <location>
        <begin position="18"/>
        <end position="38"/>
    </location>
</feature>
<dbReference type="EMBL" id="GGEC01089654">
    <property type="protein sequence ID" value="MBX70138.1"/>
    <property type="molecule type" value="Transcribed_RNA"/>
</dbReference>
<evidence type="ECO:0000313" key="2">
    <source>
        <dbReference type="EMBL" id="MBX70138.1"/>
    </source>
</evidence>
<keyword evidence="1" id="KW-0812">Transmembrane</keyword>
<dbReference type="AlphaFoldDB" id="A0A2P2QT86"/>
<reference evidence="2" key="1">
    <citation type="submission" date="2018-02" db="EMBL/GenBank/DDBJ databases">
        <title>Rhizophora mucronata_Transcriptome.</title>
        <authorList>
            <person name="Meera S.P."/>
            <person name="Sreeshan A."/>
            <person name="Augustine A."/>
        </authorList>
    </citation>
    <scope>NUCLEOTIDE SEQUENCE</scope>
    <source>
        <tissue evidence="2">Leaf</tissue>
    </source>
</reference>
<evidence type="ECO:0000256" key="1">
    <source>
        <dbReference type="SAM" id="Phobius"/>
    </source>
</evidence>
<protein>
    <submittedName>
        <fullName evidence="2">Uncharacterized protein</fullName>
    </submittedName>
</protein>
<keyword evidence="1" id="KW-1133">Transmembrane helix</keyword>
<accession>A0A2P2QT86</accession>
<keyword evidence="1" id="KW-0472">Membrane</keyword>